<reference evidence="2 3" key="1">
    <citation type="submission" date="2021-01" db="EMBL/GenBank/DDBJ databases">
        <title>Whole genome shotgun sequence of Planotetraspora phitsanulokensis NBRC 104273.</title>
        <authorList>
            <person name="Komaki H."/>
            <person name="Tamura T."/>
        </authorList>
    </citation>
    <scope>NUCLEOTIDE SEQUENCE [LARGE SCALE GENOMIC DNA]</scope>
    <source>
        <strain evidence="2 3">NBRC 104273</strain>
    </source>
</reference>
<evidence type="ECO:0000313" key="3">
    <source>
        <dbReference type="Proteomes" id="UP000622547"/>
    </source>
</evidence>
<name>A0A8J3U1Q2_9ACTN</name>
<evidence type="ECO:0000313" key="2">
    <source>
        <dbReference type="EMBL" id="GII36729.1"/>
    </source>
</evidence>
<dbReference type="Pfam" id="PF13788">
    <property type="entry name" value="DUF4180"/>
    <property type="match status" value="1"/>
</dbReference>
<dbReference type="InterPro" id="IPR025438">
    <property type="entry name" value="DUF4180"/>
</dbReference>
<feature type="domain" description="DUF4180" evidence="1">
    <location>
        <begin position="10"/>
        <end position="119"/>
    </location>
</feature>
<comment type="caution">
    <text evidence="2">The sequence shown here is derived from an EMBL/GenBank/DDBJ whole genome shotgun (WGS) entry which is preliminary data.</text>
</comment>
<sequence length="130" mass="13844">MADSLRHLGGVPVLVCEPEGPVLRGEREALDLIGEAFGAGAEWVAVPASRLGEEFFQLRTRVAGDIIQKFVNYRLGLAVLGDVSRHTAGSSALRDFVYESNRGAQTWFVLDAESLADRLARTASADGAGG</sequence>
<evidence type="ECO:0000259" key="1">
    <source>
        <dbReference type="Pfam" id="PF13788"/>
    </source>
</evidence>
<accession>A0A8J3U1Q2</accession>
<dbReference type="AlphaFoldDB" id="A0A8J3U1Q2"/>
<keyword evidence="3" id="KW-1185">Reference proteome</keyword>
<protein>
    <recommendedName>
        <fullName evidence="1">DUF4180 domain-containing protein</fullName>
    </recommendedName>
</protein>
<dbReference type="Proteomes" id="UP000622547">
    <property type="component" value="Unassembled WGS sequence"/>
</dbReference>
<proteinExistence type="predicted"/>
<dbReference type="RefSeq" id="WP_204072455.1">
    <property type="nucleotide sequence ID" value="NZ_BAABHI010000014.1"/>
</dbReference>
<gene>
    <name evidence="2" type="ORF">Pph01_17320</name>
</gene>
<organism evidence="2 3">
    <name type="scientific">Planotetraspora phitsanulokensis</name>
    <dbReference type="NCBI Taxonomy" id="575192"/>
    <lineage>
        <taxon>Bacteria</taxon>
        <taxon>Bacillati</taxon>
        <taxon>Actinomycetota</taxon>
        <taxon>Actinomycetes</taxon>
        <taxon>Streptosporangiales</taxon>
        <taxon>Streptosporangiaceae</taxon>
        <taxon>Planotetraspora</taxon>
    </lineage>
</organism>
<dbReference type="EMBL" id="BOOP01000006">
    <property type="protein sequence ID" value="GII36729.1"/>
    <property type="molecule type" value="Genomic_DNA"/>
</dbReference>